<name>A0ABS0J0R0_9BACT</name>
<evidence type="ECO:0000259" key="11">
    <source>
        <dbReference type="PROSITE" id="PS50928"/>
    </source>
</evidence>
<evidence type="ECO:0000256" key="5">
    <source>
        <dbReference type="ARBA" id="ARBA00022475"/>
    </source>
</evidence>
<comment type="function">
    <text evidence="1">Part of the binding-protein-dependent transport system for glutamine; probably responsible for the translocation of the substrate across the membrane.</text>
</comment>
<evidence type="ECO:0000256" key="10">
    <source>
        <dbReference type="RuleBase" id="RU363032"/>
    </source>
</evidence>
<evidence type="ECO:0000313" key="13">
    <source>
        <dbReference type="Proteomes" id="UP001194469"/>
    </source>
</evidence>
<keyword evidence="9 10" id="KW-0472">Membrane</keyword>
<dbReference type="Gene3D" id="1.10.3720.10">
    <property type="entry name" value="MetI-like"/>
    <property type="match status" value="1"/>
</dbReference>
<keyword evidence="8 10" id="KW-1133">Transmembrane helix</keyword>
<feature type="transmembrane region" description="Helical" evidence="10">
    <location>
        <begin position="179"/>
        <end position="198"/>
    </location>
</feature>
<comment type="similarity">
    <text evidence="3">Belongs to the binding-protein-dependent transport system permease family. HisMQ subfamily.</text>
</comment>
<dbReference type="Proteomes" id="UP001194469">
    <property type="component" value="Unassembled WGS sequence"/>
</dbReference>
<evidence type="ECO:0000256" key="2">
    <source>
        <dbReference type="ARBA" id="ARBA00004429"/>
    </source>
</evidence>
<evidence type="ECO:0000256" key="6">
    <source>
        <dbReference type="ARBA" id="ARBA00022692"/>
    </source>
</evidence>
<protein>
    <submittedName>
        <fullName evidence="12">ABC transporter permease subunit</fullName>
    </submittedName>
</protein>
<evidence type="ECO:0000313" key="12">
    <source>
        <dbReference type="EMBL" id="MBG3876023.1"/>
    </source>
</evidence>
<accession>A0ABS0J0R0</accession>
<dbReference type="EMBL" id="VRYY01000065">
    <property type="protein sequence ID" value="MBG3876023.1"/>
    <property type="molecule type" value="Genomic_DNA"/>
</dbReference>
<evidence type="ECO:0000256" key="4">
    <source>
        <dbReference type="ARBA" id="ARBA00022448"/>
    </source>
</evidence>
<feature type="transmembrane region" description="Helical" evidence="10">
    <location>
        <begin position="137"/>
        <end position="159"/>
    </location>
</feature>
<dbReference type="PANTHER" id="PTHR30614">
    <property type="entry name" value="MEMBRANE COMPONENT OF AMINO ACID ABC TRANSPORTER"/>
    <property type="match status" value="1"/>
</dbReference>
<comment type="subcellular location">
    <subcellularLocation>
        <location evidence="2">Cell inner membrane</location>
        <topology evidence="2">Multi-pass membrane protein</topology>
    </subcellularLocation>
    <subcellularLocation>
        <location evidence="10">Cell membrane</location>
        <topology evidence="10">Multi-pass membrane protein</topology>
    </subcellularLocation>
</comment>
<feature type="transmembrane region" description="Helical" evidence="10">
    <location>
        <begin position="210"/>
        <end position="232"/>
    </location>
</feature>
<evidence type="ECO:0000256" key="8">
    <source>
        <dbReference type="ARBA" id="ARBA00022989"/>
    </source>
</evidence>
<dbReference type="CDD" id="cd06261">
    <property type="entry name" value="TM_PBP2"/>
    <property type="match status" value="1"/>
</dbReference>
<feature type="transmembrane region" description="Helical" evidence="10">
    <location>
        <begin position="21"/>
        <end position="45"/>
    </location>
</feature>
<evidence type="ECO:0000256" key="1">
    <source>
        <dbReference type="ARBA" id="ARBA00003159"/>
    </source>
</evidence>
<dbReference type="PROSITE" id="PS50928">
    <property type="entry name" value="ABC_TM1"/>
    <property type="match status" value="1"/>
</dbReference>
<reference evidence="12 13" key="1">
    <citation type="submission" date="2019-08" db="EMBL/GenBank/DDBJ databases">
        <authorList>
            <person name="Luo N."/>
        </authorList>
    </citation>
    <scope>NUCLEOTIDE SEQUENCE [LARGE SCALE GENOMIC DNA]</scope>
    <source>
        <strain evidence="12 13">NCIMB 9442</strain>
    </source>
</reference>
<dbReference type="Gene3D" id="2.40.50.100">
    <property type="match status" value="1"/>
</dbReference>
<dbReference type="InterPro" id="IPR035906">
    <property type="entry name" value="MetI-like_sf"/>
</dbReference>
<keyword evidence="5" id="KW-1003">Cell membrane</keyword>
<feature type="domain" description="ABC transmembrane type-1" evidence="11">
    <location>
        <begin position="131"/>
        <end position="328"/>
    </location>
</feature>
<keyword evidence="7" id="KW-0029">Amino-acid transport</keyword>
<dbReference type="RefSeq" id="WP_196608240.1">
    <property type="nucleotide sequence ID" value="NZ_VRYY01000065.1"/>
</dbReference>
<dbReference type="InterPro" id="IPR043429">
    <property type="entry name" value="ArtM/GltK/GlnP/TcyL/YhdX-like"/>
</dbReference>
<keyword evidence="4 10" id="KW-0813">Transport</keyword>
<sequence>MTQYRGLDKPKGRSFFLFWKAMFVAAMLALVAFFWVASSSVEYIWRWNRVPQYFWVNEAADVRAEAEGDVTIIDRQGNEQRVVVRDASGEEHTHMLPGEGKVLVSSGDFAYRGDVLGRYQLNKPGILLEGLWVTLEVSVLAIIGGIVIGVVTGLCRISINPMLRWGAIAYIEIIRGSPLLVQIFLWYFVVGTLINALLEHVGLGGISPLWYGVMALALFTGAYVAEIVRAGIQSVHRGQMEAARSLGMSYAQAMRKVILPQAFRRIMPPLAGQFISLIKDSSLLGVIAIRELTKATREVVTTSLQPFELWIVCAVLYLVLTFTLSLFVQYLERRAIR</sequence>
<gene>
    <name evidence="12" type="ORF">FVW20_03015</name>
</gene>
<comment type="caution">
    <text evidence="12">The sequence shown here is derived from an EMBL/GenBank/DDBJ whole genome shotgun (WGS) entry which is preliminary data.</text>
</comment>
<dbReference type="InterPro" id="IPR000515">
    <property type="entry name" value="MetI-like"/>
</dbReference>
<dbReference type="InterPro" id="IPR010065">
    <property type="entry name" value="AA_ABC_transptr_permease_3TM"/>
</dbReference>
<keyword evidence="13" id="KW-1185">Reference proteome</keyword>
<evidence type="ECO:0000256" key="7">
    <source>
        <dbReference type="ARBA" id="ARBA00022970"/>
    </source>
</evidence>
<evidence type="ECO:0000256" key="3">
    <source>
        <dbReference type="ARBA" id="ARBA00010072"/>
    </source>
</evidence>
<feature type="transmembrane region" description="Helical" evidence="10">
    <location>
        <begin position="309"/>
        <end position="331"/>
    </location>
</feature>
<organism evidence="12 13">
    <name type="scientific">Nitratidesulfovibrio oxamicus</name>
    <dbReference type="NCBI Taxonomy" id="32016"/>
    <lineage>
        <taxon>Bacteria</taxon>
        <taxon>Pseudomonadati</taxon>
        <taxon>Thermodesulfobacteriota</taxon>
        <taxon>Desulfovibrionia</taxon>
        <taxon>Desulfovibrionales</taxon>
        <taxon>Desulfovibrionaceae</taxon>
        <taxon>Nitratidesulfovibrio</taxon>
    </lineage>
</organism>
<keyword evidence="6 10" id="KW-0812">Transmembrane</keyword>
<dbReference type="SUPFAM" id="SSF161098">
    <property type="entry name" value="MetI-like"/>
    <property type="match status" value="1"/>
</dbReference>
<dbReference type="NCBIfam" id="TIGR01726">
    <property type="entry name" value="HEQRo_perm_3TM"/>
    <property type="match status" value="1"/>
</dbReference>
<proteinExistence type="inferred from homology"/>
<dbReference type="Pfam" id="PF00528">
    <property type="entry name" value="BPD_transp_1"/>
    <property type="match status" value="1"/>
</dbReference>
<dbReference type="PANTHER" id="PTHR30614:SF20">
    <property type="entry name" value="GLUTAMINE TRANSPORT SYSTEM PERMEASE PROTEIN GLNP"/>
    <property type="match status" value="1"/>
</dbReference>
<evidence type="ECO:0000256" key="9">
    <source>
        <dbReference type="ARBA" id="ARBA00023136"/>
    </source>
</evidence>